<keyword evidence="2" id="KW-1185">Reference proteome</keyword>
<evidence type="ECO:0000313" key="2">
    <source>
        <dbReference type="Proteomes" id="UP000240339"/>
    </source>
</evidence>
<dbReference type="RefSeq" id="YP_009508487.1">
    <property type="nucleotide sequence ID" value="NC_039014.1"/>
</dbReference>
<sequence length="170" mass="18580">MESRSTEPIQEVDALYKQIPAILEELPQSLLIQGQQFADSGAPTGMESEPLAMLHEKVKKAKRKREIVDLQSNDTSDDDGELPDPLVGKVDVLISKVDGLALLVDKRFSLLEGRIDKLQSDIAYLGSRAAEGRPIQTPIQPFGPPAAIPTAPVSHLYPDLPNNSWDDLGM</sequence>
<reference evidence="1 2" key="1">
    <citation type="journal article" date="2018" name="PLoS Pathog.">
        <title>Divergent bornaviruses from Australian carpet pythons with neurological disease date the origin of extant Bornaviridae prior to the end-Cretaceous extinction.</title>
        <authorList>
            <person name="Hyndman T.H."/>
            <person name="Shilton C.M."/>
            <person name="Stenglein M.D."/>
            <person name="Wellehan J.F.X.Jr."/>
        </authorList>
    </citation>
    <scope>NUCLEOTIDE SEQUENCE [LARGE SCALE GENOMIC DNA]</scope>
    <source>
        <strain evidence="1">1</strain>
    </source>
</reference>
<accession>A0A2K8MV95</accession>
<dbReference type="OrthoDB" id="32425at10239"/>
<organism evidence="1 2">
    <name type="scientific">Southwest carpet python virus</name>
    <dbReference type="NCBI Taxonomy" id="2016402"/>
    <lineage>
        <taxon>Viruses</taxon>
        <taxon>Riboviria</taxon>
        <taxon>Orthornavirae</taxon>
        <taxon>Negarnaviricota</taxon>
        <taxon>Haploviricotina</taxon>
        <taxon>Monjiviricetes</taxon>
        <taxon>Mononegavirales</taxon>
        <taxon>Bornaviridae</taxon>
        <taxon>Carbovirus</taxon>
        <taxon>Carbovirus tapeti</taxon>
    </lineage>
</organism>
<dbReference type="KEGG" id="vg:37619956"/>
<name>A0A2K8MV95_9MONO</name>
<dbReference type="Proteomes" id="UP000240339">
    <property type="component" value="Segment"/>
</dbReference>
<protein>
    <submittedName>
        <fullName evidence="1">P</fullName>
    </submittedName>
</protein>
<dbReference type="EMBL" id="MF135781">
    <property type="protein sequence ID" value="ATY47621.1"/>
    <property type="molecule type" value="Viral_cRNA"/>
</dbReference>
<proteinExistence type="predicted"/>
<evidence type="ECO:0000313" key="1">
    <source>
        <dbReference type="EMBL" id="ATY47621.1"/>
    </source>
</evidence>
<dbReference type="GeneID" id="37619956"/>